<feature type="region of interest" description="Disordered" evidence="1">
    <location>
        <begin position="421"/>
        <end position="463"/>
    </location>
</feature>
<evidence type="ECO:0000256" key="1">
    <source>
        <dbReference type="SAM" id="MobiDB-lite"/>
    </source>
</evidence>
<feature type="region of interest" description="Disordered" evidence="1">
    <location>
        <begin position="284"/>
        <end position="318"/>
    </location>
</feature>
<feature type="compositionally biased region" description="Low complexity" evidence="1">
    <location>
        <begin position="10"/>
        <end position="22"/>
    </location>
</feature>
<dbReference type="AlphaFoldDB" id="A0A1Y2HKL8"/>
<evidence type="ECO:0000256" key="2">
    <source>
        <dbReference type="SAM" id="Phobius"/>
    </source>
</evidence>
<feature type="compositionally biased region" description="Low complexity" evidence="1">
    <location>
        <begin position="94"/>
        <end position="107"/>
    </location>
</feature>
<keyword evidence="2" id="KW-1133">Transmembrane helix</keyword>
<organism evidence="3 4">
    <name type="scientific">Catenaria anguillulae PL171</name>
    <dbReference type="NCBI Taxonomy" id="765915"/>
    <lineage>
        <taxon>Eukaryota</taxon>
        <taxon>Fungi</taxon>
        <taxon>Fungi incertae sedis</taxon>
        <taxon>Blastocladiomycota</taxon>
        <taxon>Blastocladiomycetes</taxon>
        <taxon>Blastocladiales</taxon>
        <taxon>Catenariaceae</taxon>
        <taxon>Catenaria</taxon>
    </lineage>
</organism>
<reference evidence="3 4" key="1">
    <citation type="submission" date="2016-07" db="EMBL/GenBank/DDBJ databases">
        <title>Pervasive Adenine N6-methylation of Active Genes in Fungi.</title>
        <authorList>
            <consortium name="DOE Joint Genome Institute"/>
            <person name="Mondo S.J."/>
            <person name="Dannebaum R.O."/>
            <person name="Kuo R.C."/>
            <person name="Labutti K."/>
            <person name="Haridas S."/>
            <person name="Kuo A."/>
            <person name="Salamov A."/>
            <person name="Ahrendt S.R."/>
            <person name="Lipzen A."/>
            <person name="Sullivan W."/>
            <person name="Andreopoulos W.B."/>
            <person name="Clum A."/>
            <person name="Lindquist E."/>
            <person name="Daum C."/>
            <person name="Ramamoorthy G.K."/>
            <person name="Gryganskyi A."/>
            <person name="Culley D."/>
            <person name="Magnuson J.K."/>
            <person name="James T.Y."/>
            <person name="O'Malley M.A."/>
            <person name="Stajich J.E."/>
            <person name="Spatafora J.W."/>
            <person name="Visel A."/>
            <person name="Grigoriev I.V."/>
        </authorList>
    </citation>
    <scope>NUCLEOTIDE SEQUENCE [LARGE SCALE GENOMIC DNA]</scope>
    <source>
        <strain evidence="3 4">PL171</strain>
    </source>
</reference>
<protein>
    <recommendedName>
        <fullName evidence="5">SH3 domain-containing protein</fullName>
    </recommendedName>
</protein>
<dbReference type="SUPFAM" id="SSF50044">
    <property type="entry name" value="SH3-domain"/>
    <property type="match status" value="1"/>
</dbReference>
<feature type="region of interest" description="Disordered" evidence="1">
    <location>
        <begin position="94"/>
        <end position="148"/>
    </location>
</feature>
<dbReference type="Proteomes" id="UP000193411">
    <property type="component" value="Unassembled WGS sequence"/>
</dbReference>
<feature type="transmembrane region" description="Helical" evidence="2">
    <location>
        <begin position="45"/>
        <end position="62"/>
    </location>
</feature>
<dbReference type="OrthoDB" id="5581484at2759"/>
<comment type="caution">
    <text evidence="3">The sequence shown here is derived from an EMBL/GenBank/DDBJ whole genome shotgun (WGS) entry which is preliminary data.</text>
</comment>
<gene>
    <name evidence="3" type="ORF">BCR44DRAFT_256346</name>
</gene>
<dbReference type="CDD" id="cd00174">
    <property type="entry name" value="SH3"/>
    <property type="match status" value="1"/>
</dbReference>
<sequence>MQSFTVTIMSISTSTSSTPTTSRASGPPCLPCLGRPNSRTTPRKAAMMLAALALLVAYASLVEALPRAQIDLGQIPSMLPSALPTALPTALPPGIILPRPATATPTQAPQPSPAPPANSTSAVAPESALAPTATTGTQSGSSGGAPTDDSGLSVGAVVGIAAAILIIIGAAGIAWIRRAKRLALQQRRGSDGDPNKGLLSLSSIPPASRTTTTGDAPTVTITSPSSPPQLSAPAATAPNFLVSRLPSAPSISSNEEVAVPAIIVPPSPGITPSHAPTLPLGPTISPPPSSAPTNATCAPDIDPKTNTNTVSADRSTTASFPTLTPLPLVFRPDGTCGPLIDDRDFPITENTLASVRKGFIARANDEVALSPGDTVTIHSRFPDLWARGTRHPNGPSGPDAVTGFFPLGALDVGRTDTLLTQRSASLSRSSVKEAGESMSRGTEAAGSPPSNLSTSMTRDQVSGEVVVKAVAASS</sequence>
<dbReference type="EMBL" id="MCFL01000024">
    <property type="protein sequence ID" value="ORZ35147.1"/>
    <property type="molecule type" value="Genomic_DNA"/>
</dbReference>
<keyword evidence="2" id="KW-0812">Transmembrane</keyword>
<feature type="region of interest" description="Disordered" evidence="1">
    <location>
        <begin position="186"/>
        <end position="234"/>
    </location>
</feature>
<proteinExistence type="predicted"/>
<accession>A0A1Y2HKL8</accession>
<feature type="compositionally biased region" description="Polar residues" evidence="1">
    <location>
        <begin position="304"/>
        <end position="318"/>
    </location>
</feature>
<name>A0A1Y2HKL8_9FUNG</name>
<dbReference type="InterPro" id="IPR036028">
    <property type="entry name" value="SH3-like_dom_sf"/>
</dbReference>
<keyword evidence="4" id="KW-1185">Reference proteome</keyword>
<feature type="compositionally biased region" description="Polar residues" evidence="1">
    <location>
        <begin position="448"/>
        <end position="460"/>
    </location>
</feature>
<feature type="compositionally biased region" description="Low complexity" evidence="1">
    <location>
        <begin position="117"/>
        <end position="147"/>
    </location>
</feature>
<evidence type="ECO:0000313" key="3">
    <source>
        <dbReference type="EMBL" id="ORZ35147.1"/>
    </source>
</evidence>
<keyword evidence="2" id="KW-0472">Membrane</keyword>
<evidence type="ECO:0000313" key="4">
    <source>
        <dbReference type="Proteomes" id="UP000193411"/>
    </source>
</evidence>
<evidence type="ECO:0008006" key="5">
    <source>
        <dbReference type="Google" id="ProtNLM"/>
    </source>
</evidence>
<feature type="compositionally biased region" description="Polar residues" evidence="1">
    <location>
        <begin position="200"/>
        <end position="222"/>
    </location>
</feature>
<feature type="transmembrane region" description="Helical" evidence="2">
    <location>
        <begin position="152"/>
        <end position="176"/>
    </location>
</feature>
<feature type="region of interest" description="Disordered" evidence="1">
    <location>
        <begin position="10"/>
        <end position="37"/>
    </location>
</feature>